<dbReference type="Gene3D" id="3.10.129.10">
    <property type="entry name" value="Hotdog Thioesterase"/>
    <property type="match status" value="1"/>
</dbReference>
<dbReference type="CDD" id="cd03443">
    <property type="entry name" value="PaaI_thioesterase"/>
    <property type="match status" value="1"/>
</dbReference>
<dbReference type="InterPro" id="IPR027961">
    <property type="entry name" value="DUF4442"/>
</dbReference>
<dbReference type="Proteomes" id="UP001566331">
    <property type="component" value="Unassembled WGS sequence"/>
</dbReference>
<evidence type="ECO:0000313" key="1">
    <source>
        <dbReference type="EMBL" id="MEZ0476245.1"/>
    </source>
</evidence>
<name>A0ABV4HU22_9GAMM</name>
<reference evidence="1 2" key="1">
    <citation type="submission" date="2024-07" db="EMBL/GenBank/DDBJ databases">
        <title>Luteimonas salilacus sp. nov., isolated from the shore soil of Salt Lake in Tibet of China.</title>
        <authorList>
            <person name="Zhang X."/>
            <person name="Li A."/>
        </authorList>
    </citation>
    <scope>NUCLEOTIDE SEQUENCE [LARGE SCALE GENOMIC DNA]</scope>
    <source>
        <strain evidence="1 2">B3-2-R+30</strain>
    </source>
</reference>
<protein>
    <submittedName>
        <fullName evidence="1">Hotdog fold domain-containing protein</fullName>
    </submittedName>
</protein>
<accession>A0ABV4HU22</accession>
<proteinExistence type="predicted"/>
<dbReference type="InterPro" id="IPR029069">
    <property type="entry name" value="HotDog_dom_sf"/>
</dbReference>
<keyword evidence="2" id="KW-1185">Reference proteome</keyword>
<organism evidence="1 2">
    <name type="scientific">Luteimonas salinilitoris</name>
    <dbReference type="NCBI Taxonomy" id="3237697"/>
    <lineage>
        <taxon>Bacteria</taxon>
        <taxon>Pseudomonadati</taxon>
        <taxon>Pseudomonadota</taxon>
        <taxon>Gammaproteobacteria</taxon>
        <taxon>Lysobacterales</taxon>
        <taxon>Lysobacteraceae</taxon>
        <taxon>Luteimonas</taxon>
    </lineage>
</organism>
<dbReference type="Pfam" id="PF14539">
    <property type="entry name" value="DUF4442"/>
    <property type="match status" value="1"/>
</dbReference>
<evidence type="ECO:0000313" key="2">
    <source>
        <dbReference type="Proteomes" id="UP001566331"/>
    </source>
</evidence>
<gene>
    <name evidence="1" type="ORF">AB6713_16725</name>
</gene>
<sequence>MGASVLSLYRRFERQPLGRWLFSRLVCWKAPYFAGIRPALVSLEPGRGVATIRHRRHVTNHLGTVHAIALCNLAEFIGGLTTDASIPAGMRWIPKGMQVEYLKKARGTMRAVATPGFPPHAADAGYELPVQVVVGDPQDDVVFRARISMWVSPRAAAGESAATTG</sequence>
<dbReference type="RefSeq" id="WP_370565217.1">
    <property type="nucleotide sequence ID" value="NZ_JBFWIB010000014.1"/>
</dbReference>
<comment type="caution">
    <text evidence="1">The sequence shown here is derived from an EMBL/GenBank/DDBJ whole genome shotgun (WGS) entry which is preliminary data.</text>
</comment>
<dbReference type="SUPFAM" id="SSF54637">
    <property type="entry name" value="Thioesterase/thiol ester dehydrase-isomerase"/>
    <property type="match status" value="1"/>
</dbReference>
<dbReference type="EMBL" id="JBFWIC010000030">
    <property type="protein sequence ID" value="MEZ0476245.1"/>
    <property type="molecule type" value="Genomic_DNA"/>
</dbReference>